<organism evidence="1 2">
    <name type="scientific">Ajellomyces capsulatus (strain H143)</name>
    <name type="common">Darling's disease fungus</name>
    <name type="synonym">Histoplasma capsulatum</name>
    <dbReference type="NCBI Taxonomy" id="544712"/>
    <lineage>
        <taxon>Eukaryota</taxon>
        <taxon>Fungi</taxon>
        <taxon>Dikarya</taxon>
        <taxon>Ascomycota</taxon>
        <taxon>Pezizomycotina</taxon>
        <taxon>Eurotiomycetes</taxon>
        <taxon>Eurotiomycetidae</taxon>
        <taxon>Onygenales</taxon>
        <taxon>Ajellomycetaceae</taxon>
        <taxon>Histoplasma</taxon>
    </lineage>
</organism>
<dbReference type="OrthoDB" id="2906425at2759"/>
<dbReference type="Proteomes" id="UP000002624">
    <property type="component" value="Unassembled WGS sequence"/>
</dbReference>
<evidence type="ECO:0000313" key="1">
    <source>
        <dbReference type="EMBL" id="EER43647.1"/>
    </source>
</evidence>
<protein>
    <recommendedName>
        <fullName evidence="3">Aminoglycoside phosphotransferase domain-containing protein</fullName>
    </recommendedName>
</protein>
<proteinExistence type="predicted"/>
<dbReference type="AlphaFoldDB" id="C6H8B6"/>
<name>C6H8B6_AJECH</name>
<evidence type="ECO:0000313" key="2">
    <source>
        <dbReference type="Proteomes" id="UP000002624"/>
    </source>
</evidence>
<evidence type="ECO:0008006" key="3">
    <source>
        <dbReference type="Google" id="ProtNLM"/>
    </source>
</evidence>
<dbReference type="VEuPathDB" id="FungiDB:HCDG_01677"/>
<dbReference type="STRING" id="544712.C6H8B6"/>
<sequence>MLNGRETSSARNAQQLPFNLYIKRTWFSRLQYEARARELVAKHTTLNAPRVLDLIELSGQKGSTLTTRIKGDIAGKHLPSMNTNELEQFIIDFRKLCGKKIRSIPNPYPHLISNPLGGACQDCRVDNEKDSTGPYDKTSDLNSHLVKICSPIPDAADRAKIADTSIPANVLTHNDKLSGFVDWEFAG</sequence>
<dbReference type="EMBL" id="GG692420">
    <property type="protein sequence ID" value="EER43647.1"/>
    <property type="molecule type" value="Genomic_DNA"/>
</dbReference>
<gene>
    <name evidence="1" type="ORF">HCDG_01677</name>
</gene>
<dbReference type="HOGENOM" id="CLU_021768_3_2_1"/>
<reference evidence="2" key="1">
    <citation type="submission" date="2009-05" db="EMBL/GenBank/DDBJ databases">
        <title>The genome sequence of Ajellomyces capsulatus strain H143.</title>
        <authorList>
            <person name="Champion M."/>
            <person name="Cuomo C.A."/>
            <person name="Ma L.-J."/>
            <person name="Henn M.R."/>
            <person name="Sil A."/>
            <person name="Goldman B."/>
            <person name="Young S.K."/>
            <person name="Kodira C.D."/>
            <person name="Zeng Q."/>
            <person name="Koehrsen M."/>
            <person name="Alvarado L."/>
            <person name="Berlin A.M."/>
            <person name="Borenstein D."/>
            <person name="Chen Z."/>
            <person name="Engels R."/>
            <person name="Freedman E."/>
            <person name="Gellesch M."/>
            <person name="Goldberg J."/>
            <person name="Griggs A."/>
            <person name="Gujja S."/>
            <person name="Heiman D.I."/>
            <person name="Hepburn T.A."/>
            <person name="Howarth C."/>
            <person name="Jen D."/>
            <person name="Larson L."/>
            <person name="Lewis B."/>
            <person name="Mehta T."/>
            <person name="Park D."/>
            <person name="Pearson M."/>
            <person name="Roberts A."/>
            <person name="Saif S."/>
            <person name="Shea T.D."/>
            <person name="Shenoy N."/>
            <person name="Sisk P."/>
            <person name="Stolte C."/>
            <person name="Sykes S."/>
            <person name="Walk T."/>
            <person name="White J."/>
            <person name="Yandava C."/>
            <person name="Klein B."/>
            <person name="McEwen J.G."/>
            <person name="Puccia R."/>
            <person name="Goldman G.H."/>
            <person name="Felipe M.S."/>
            <person name="Nino-Vega G."/>
            <person name="San-Blas G."/>
            <person name="Taylor J.W."/>
            <person name="Mendoza L."/>
            <person name="Galagan J.E."/>
            <person name="Nusbaum C."/>
            <person name="Birren B.W."/>
        </authorList>
    </citation>
    <scope>NUCLEOTIDE SEQUENCE [LARGE SCALE GENOMIC DNA]</scope>
    <source>
        <strain evidence="2">H143</strain>
    </source>
</reference>
<accession>C6H8B6</accession>